<dbReference type="AlphaFoldDB" id="A0AAV7TSR8"/>
<gene>
    <name evidence="2" type="ORF">NDU88_004968</name>
</gene>
<dbReference type="Proteomes" id="UP001066276">
    <property type="component" value="Chromosome 3_2"/>
</dbReference>
<proteinExistence type="predicted"/>
<comment type="caution">
    <text evidence="2">The sequence shown here is derived from an EMBL/GenBank/DDBJ whole genome shotgun (WGS) entry which is preliminary data.</text>
</comment>
<protein>
    <submittedName>
        <fullName evidence="2">Uncharacterized protein</fullName>
    </submittedName>
</protein>
<organism evidence="2 3">
    <name type="scientific">Pleurodeles waltl</name>
    <name type="common">Iberian ribbed newt</name>
    <dbReference type="NCBI Taxonomy" id="8319"/>
    <lineage>
        <taxon>Eukaryota</taxon>
        <taxon>Metazoa</taxon>
        <taxon>Chordata</taxon>
        <taxon>Craniata</taxon>
        <taxon>Vertebrata</taxon>
        <taxon>Euteleostomi</taxon>
        <taxon>Amphibia</taxon>
        <taxon>Batrachia</taxon>
        <taxon>Caudata</taxon>
        <taxon>Salamandroidea</taxon>
        <taxon>Salamandridae</taxon>
        <taxon>Pleurodelinae</taxon>
        <taxon>Pleurodeles</taxon>
    </lineage>
</organism>
<reference evidence="2" key="1">
    <citation type="journal article" date="2022" name="bioRxiv">
        <title>Sequencing and chromosome-scale assembly of the giantPleurodeles waltlgenome.</title>
        <authorList>
            <person name="Brown T."/>
            <person name="Elewa A."/>
            <person name="Iarovenko S."/>
            <person name="Subramanian E."/>
            <person name="Araus A.J."/>
            <person name="Petzold A."/>
            <person name="Susuki M."/>
            <person name="Suzuki K.-i.T."/>
            <person name="Hayashi T."/>
            <person name="Toyoda A."/>
            <person name="Oliveira C."/>
            <person name="Osipova E."/>
            <person name="Leigh N.D."/>
            <person name="Simon A."/>
            <person name="Yun M.H."/>
        </authorList>
    </citation>
    <scope>NUCLEOTIDE SEQUENCE</scope>
    <source>
        <strain evidence="2">20211129_DDA</strain>
        <tissue evidence="2">Liver</tissue>
    </source>
</reference>
<evidence type="ECO:0000313" key="3">
    <source>
        <dbReference type="Proteomes" id="UP001066276"/>
    </source>
</evidence>
<dbReference type="EMBL" id="JANPWB010000006">
    <property type="protein sequence ID" value="KAJ1179734.1"/>
    <property type="molecule type" value="Genomic_DNA"/>
</dbReference>
<keyword evidence="3" id="KW-1185">Reference proteome</keyword>
<name>A0AAV7TSR8_PLEWA</name>
<sequence>MGYRGREGPQKLQHQSDSILDHSEQDLPPDASSLMENIDLKLDKIHGTIVDSRQDLHTRVVAVEIEMGLLHEDQQKLADRLTRTKHEIPELRPTMQILVGQVCSLTIKVQKLEARAEDSAGRLCRNNFHIVGFSEGVEGDGPVKFFET</sequence>
<evidence type="ECO:0000256" key="1">
    <source>
        <dbReference type="SAM" id="MobiDB-lite"/>
    </source>
</evidence>
<feature type="region of interest" description="Disordered" evidence="1">
    <location>
        <begin position="1"/>
        <end position="31"/>
    </location>
</feature>
<accession>A0AAV7TSR8</accession>
<evidence type="ECO:0000313" key="2">
    <source>
        <dbReference type="EMBL" id="KAJ1179734.1"/>
    </source>
</evidence>